<protein>
    <submittedName>
        <fullName evidence="3">Sulfotransferase</fullName>
    </submittedName>
</protein>
<dbReference type="InterPro" id="IPR026634">
    <property type="entry name" value="TPST-like"/>
</dbReference>
<dbReference type="Proteomes" id="UP000564378">
    <property type="component" value="Unassembled WGS sequence"/>
</dbReference>
<comment type="caution">
    <text evidence="3">The sequence shown here is derived from an EMBL/GenBank/DDBJ whole genome shotgun (WGS) entry which is preliminary data.</text>
</comment>
<proteinExistence type="predicted"/>
<dbReference type="EMBL" id="JACJVJ010000002">
    <property type="protein sequence ID" value="MBC2777952.1"/>
    <property type="molecule type" value="Genomic_DNA"/>
</dbReference>
<keyword evidence="4" id="KW-1185">Reference proteome</keyword>
<dbReference type="Gene3D" id="1.25.40.10">
    <property type="entry name" value="Tetratricopeptide repeat domain"/>
    <property type="match status" value="1"/>
</dbReference>
<sequence>MQLNTPQSLAEQAKRHLFSGKGAPAVQAAKQALAIDPDAPEALLVLGMIACNQNEFSRALQFAEQAAAHGGAGWADAVRGRALLAMNRYAEARRAARKAADAPIDDPVVAHTIGVLLTHAGLHAEAPAYFERALAAAPGRVAFLHGLAISLRFNGDLDGARRRFREILEIDPKNAAARLALVQLDKQTPDNNILQDLEALMARPGLPPPEAVVIGHAIAKTYEDFGEWDTSFEALERGKAPMAARSQFSQERQAALFEAAENAIPAHQRTGGDDGDAPIFVIGMPRSGTTLVERILSSHSQVASAGELPDFGPALKTVAGVRVSRALDPATLAASQQVDLAALGRAYLESAREIAPDAPRFIDKMPFNFFYAPAILAALPRAHIVCLRRDPADTLLSNMRQHFSGEASYYNYVYKLDDTAMTVAGFNRLADRYRDELPSNRYRDIAYEDIIANQEVATRGLLDFCGLPFEEACLTPERNLQPVATASAAQVRQPVYSTSVARWKRYEKNGPRIIAALEKHGLKIDA</sequence>
<dbReference type="PANTHER" id="PTHR12788">
    <property type="entry name" value="PROTEIN-TYROSINE SULFOTRANSFERASE 2"/>
    <property type="match status" value="1"/>
</dbReference>
<dbReference type="SMART" id="SM00028">
    <property type="entry name" value="TPR"/>
    <property type="match status" value="4"/>
</dbReference>
<evidence type="ECO:0000256" key="1">
    <source>
        <dbReference type="ARBA" id="ARBA00022679"/>
    </source>
</evidence>
<dbReference type="SUPFAM" id="SSF52540">
    <property type="entry name" value="P-loop containing nucleoside triphosphate hydrolases"/>
    <property type="match status" value="1"/>
</dbReference>
<name>A0A842HYE5_9SPHN</name>
<dbReference type="InterPro" id="IPR027417">
    <property type="entry name" value="P-loop_NTPase"/>
</dbReference>
<dbReference type="RefSeq" id="WP_185801249.1">
    <property type="nucleotide sequence ID" value="NZ_JACJVJ010000002.1"/>
</dbReference>
<feature type="repeat" description="TPR" evidence="2">
    <location>
        <begin position="141"/>
        <end position="174"/>
    </location>
</feature>
<dbReference type="Pfam" id="PF14559">
    <property type="entry name" value="TPR_19"/>
    <property type="match status" value="1"/>
</dbReference>
<accession>A0A842HYE5</accession>
<keyword evidence="2" id="KW-0802">TPR repeat</keyword>
<dbReference type="PROSITE" id="PS50005">
    <property type="entry name" value="TPR"/>
    <property type="match status" value="1"/>
</dbReference>
<dbReference type="InterPro" id="IPR019734">
    <property type="entry name" value="TPR_rpt"/>
</dbReference>
<dbReference type="Pfam" id="PF13432">
    <property type="entry name" value="TPR_16"/>
    <property type="match status" value="1"/>
</dbReference>
<evidence type="ECO:0000313" key="3">
    <source>
        <dbReference type="EMBL" id="MBC2777952.1"/>
    </source>
</evidence>
<reference evidence="3 4" key="1">
    <citation type="submission" date="2020-08" db="EMBL/GenBank/DDBJ databases">
        <title>Draft genome sequence of Parasphingopyxis sp. GrpM-11.</title>
        <authorList>
            <person name="Oh J."/>
            <person name="Roh D.-H."/>
        </authorList>
    </citation>
    <scope>NUCLEOTIDE SEQUENCE [LARGE SCALE GENOMIC DNA]</scope>
    <source>
        <strain evidence="3 4">GrpM-11</strain>
    </source>
</reference>
<evidence type="ECO:0000313" key="4">
    <source>
        <dbReference type="Proteomes" id="UP000564378"/>
    </source>
</evidence>
<dbReference type="InterPro" id="IPR011990">
    <property type="entry name" value="TPR-like_helical_dom_sf"/>
</dbReference>
<dbReference type="SUPFAM" id="SSF48452">
    <property type="entry name" value="TPR-like"/>
    <property type="match status" value="1"/>
</dbReference>
<keyword evidence="1 3" id="KW-0808">Transferase</keyword>
<dbReference type="GO" id="GO:0008476">
    <property type="term" value="F:protein-tyrosine sulfotransferase activity"/>
    <property type="evidence" value="ECO:0007669"/>
    <property type="project" value="InterPro"/>
</dbReference>
<gene>
    <name evidence="3" type="ORF">H6P80_10000</name>
</gene>
<dbReference type="Gene3D" id="3.40.50.300">
    <property type="entry name" value="P-loop containing nucleotide triphosphate hydrolases"/>
    <property type="match status" value="1"/>
</dbReference>
<dbReference type="Pfam" id="PF13469">
    <property type="entry name" value="Sulfotransfer_3"/>
    <property type="match status" value="1"/>
</dbReference>
<organism evidence="3 4">
    <name type="scientific">Parasphingopyxis marina</name>
    <dbReference type="NCBI Taxonomy" id="2761622"/>
    <lineage>
        <taxon>Bacteria</taxon>
        <taxon>Pseudomonadati</taxon>
        <taxon>Pseudomonadota</taxon>
        <taxon>Alphaproteobacteria</taxon>
        <taxon>Sphingomonadales</taxon>
        <taxon>Sphingomonadaceae</taxon>
        <taxon>Parasphingopyxis</taxon>
    </lineage>
</organism>
<dbReference type="PANTHER" id="PTHR12788:SF10">
    <property type="entry name" value="PROTEIN-TYROSINE SULFOTRANSFERASE"/>
    <property type="match status" value="1"/>
</dbReference>
<dbReference type="AlphaFoldDB" id="A0A842HYE5"/>
<evidence type="ECO:0000256" key="2">
    <source>
        <dbReference type="PROSITE-ProRule" id="PRU00339"/>
    </source>
</evidence>